<evidence type="ECO:0000313" key="2">
    <source>
        <dbReference type="Proteomes" id="UP000199423"/>
    </source>
</evidence>
<keyword evidence="2" id="KW-1185">Reference proteome</keyword>
<protein>
    <submittedName>
        <fullName evidence="1">Uncharacterized protein</fullName>
    </submittedName>
</protein>
<accession>A0A1I7NCE7</accession>
<organism evidence="1 2">
    <name type="scientific">Hyphomicrobium facile</name>
    <dbReference type="NCBI Taxonomy" id="51670"/>
    <lineage>
        <taxon>Bacteria</taxon>
        <taxon>Pseudomonadati</taxon>
        <taxon>Pseudomonadota</taxon>
        <taxon>Alphaproteobacteria</taxon>
        <taxon>Hyphomicrobiales</taxon>
        <taxon>Hyphomicrobiaceae</taxon>
        <taxon>Hyphomicrobium</taxon>
    </lineage>
</organism>
<sequence length="106" mass="11737">MNHQLVLQFQGDDDDTLERVIALEDRLIEALGNSTSAEVDGHEPGDGVINLILLAKNAAKVWEKIEPIVEDAADELDVNAVAFRAIDSEEFTVLWPVDYEGEFELA</sequence>
<dbReference type="EMBL" id="FPCH01000002">
    <property type="protein sequence ID" value="SFV32311.1"/>
    <property type="molecule type" value="Genomic_DNA"/>
</dbReference>
<proteinExistence type="predicted"/>
<evidence type="ECO:0000313" key="1">
    <source>
        <dbReference type="EMBL" id="SFV32311.1"/>
    </source>
</evidence>
<dbReference type="AlphaFoldDB" id="A0A1I7NCE7"/>
<dbReference type="RefSeq" id="WP_092866784.1">
    <property type="nucleotide sequence ID" value="NZ_FPCH01000002.1"/>
</dbReference>
<dbReference type="STRING" id="51670.SAMN04488557_1555"/>
<dbReference type="OrthoDB" id="7932747at2"/>
<name>A0A1I7NCE7_9HYPH</name>
<gene>
    <name evidence="1" type="ORF">SAMN04488557_1555</name>
</gene>
<dbReference type="Proteomes" id="UP000199423">
    <property type="component" value="Unassembled WGS sequence"/>
</dbReference>
<reference evidence="2" key="1">
    <citation type="submission" date="2016-10" db="EMBL/GenBank/DDBJ databases">
        <authorList>
            <person name="Varghese N."/>
            <person name="Submissions S."/>
        </authorList>
    </citation>
    <scope>NUCLEOTIDE SEQUENCE [LARGE SCALE GENOMIC DNA]</scope>
    <source>
        <strain evidence="2">DSM 1565</strain>
    </source>
</reference>